<dbReference type="InterPro" id="IPR036397">
    <property type="entry name" value="RNaseH_sf"/>
</dbReference>
<evidence type="ECO:0000259" key="20">
    <source>
        <dbReference type="SMART" id="SM00482"/>
    </source>
</evidence>
<evidence type="ECO:0000256" key="1">
    <source>
        <dbReference type="ARBA" id="ARBA00007705"/>
    </source>
</evidence>
<dbReference type="Gene3D" id="3.30.420.10">
    <property type="entry name" value="Ribonuclease H-like superfamily/Ribonuclease H"/>
    <property type="match status" value="1"/>
</dbReference>
<dbReference type="InterPro" id="IPR008918">
    <property type="entry name" value="HhH2"/>
</dbReference>
<dbReference type="GO" id="GO:0003887">
    <property type="term" value="F:DNA-directed DNA polymerase activity"/>
    <property type="evidence" value="ECO:0007669"/>
    <property type="project" value="UniProtKB-UniRule"/>
</dbReference>
<feature type="domain" description="3'-5' exonuclease" evidence="18">
    <location>
        <begin position="301"/>
        <end position="478"/>
    </location>
</feature>
<keyword evidence="5 17" id="KW-0808">Transferase</keyword>
<dbReference type="SUPFAM" id="SSF47807">
    <property type="entry name" value="5' to 3' exonuclease, C-terminal subdomain"/>
    <property type="match status" value="1"/>
</dbReference>
<dbReference type="PATRIC" id="fig|1423755.3.peg.131"/>
<dbReference type="OrthoDB" id="9806424at2"/>
<keyword evidence="9 17" id="KW-0227">DNA damage</keyword>
<sequence length="888" mass="101077">MKDKEKLLLIDGNSVMFRAFYALHNVLEKFVNHEGLHTNAVYAFKNMLENILKEVQPTHVLVAFDAGKKTFRTEKFDDYKGGRNKTPTELSEQFPAVKEFLDAYGIKYYELSNYEADDIIGTLAKQAENNGFEVTVVTGDRDLTQLVTDNITVDVTLKGVSEIEHYTPSHVEEKFGLTPSQIVDMKALVGDSSDNYPGVTKIGEKTAIKLLTQFGSVEGIYENLDEMKKSKMKENLINEKEIAFLCKDLAQIRQNAPLEISLADTLWEKENISELADYYRKMDFKKFLAELLSKNGDEIQSPDLKTKIEVTELTEDLLAQLDLNTDCVYFNLEMDGDNYHTAPFIGFSVEINSKLYASDNLELLKNSQLIRLLEDSSVKVNVFDGKRQYVGLNRLGISLTNIDFDLLLVSYLLDNSENSNDLGLLAQEHGYFDVTADEEVYGKGAKRQIPTGEELFEHLGRKVRAISMLKNQLFAKLKENEQLDLYVKIERPLSLVLAQMEIQGIKVDANRLEQMQSEFKERLSEIQQEIFNEAGEDFNLNSPKQLGVILFEKLKLPVIKKTKTGYSTAVSVLEQLRGMAPIIDNILEYRQLSKLQSTYIEGLLKVISGDQKVHTRYTQTLTATGRLSSVEPNLQNIPVRIEEGRKIRQAFIPSHKDWEIFSSDYSQIELRVLAHISDDQNMQESFNEGHDIHASTAMRIFNLNDQSEVTPNMRRQAKAVNFGIVYGISDYGLSQSIGITRKQAKQFIETYLDTFSGVKAYMHDIVKFAEEHGYVETISHRRRYLADIKSRNFNQRSFAQRTAMNSPIQGSAADIIKIAMIKMQKVLKENNLQAKMLLQVHDELIFEAPKEEIPVLEKLIPSVMDSAVSLNVPLKVESKHGITWFDTK</sequence>
<evidence type="ECO:0000256" key="8">
    <source>
        <dbReference type="ARBA" id="ARBA00022722"/>
    </source>
</evidence>
<evidence type="ECO:0000256" key="2">
    <source>
        <dbReference type="ARBA" id="ARBA00011541"/>
    </source>
</evidence>
<evidence type="ECO:0000259" key="19">
    <source>
        <dbReference type="SMART" id="SM00475"/>
    </source>
</evidence>
<dbReference type="Pfam" id="PF00476">
    <property type="entry name" value="DNA_pol_A"/>
    <property type="match status" value="1"/>
</dbReference>
<dbReference type="CDD" id="cd08637">
    <property type="entry name" value="DNA_pol_A_pol_I_C"/>
    <property type="match status" value="1"/>
</dbReference>
<evidence type="ECO:0000256" key="5">
    <source>
        <dbReference type="ARBA" id="ARBA00022679"/>
    </source>
</evidence>
<comment type="subunit">
    <text evidence="2 17">Single-chain monomer with multiple functions.</text>
</comment>
<dbReference type="CDD" id="cd06140">
    <property type="entry name" value="DNA_polA_I_Bacillus_like_exo"/>
    <property type="match status" value="1"/>
</dbReference>
<keyword evidence="22" id="KW-1185">Reference proteome</keyword>
<accession>A0A0R1WNF8</accession>
<keyword evidence="14 17" id="KW-0234">DNA repair</keyword>
<dbReference type="InterPro" id="IPR020046">
    <property type="entry name" value="5-3_exonucl_a-hlix_arch_N"/>
</dbReference>
<dbReference type="GO" id="GO:0006302">
    <property type="term" value="P:double-strand break repair"/>
    <property type="evidence" value="ECO:0007669"/>
    <property type="project" value="TreeGrafter"/>
</dbReference>
<dbReference type="eggNOG" id="COG0258">
    <property type="taxonomic scope" value="Bacteria"/>
</dbReference>
<dbReference type="Pfam" id="PF01367">
    <property type="entry name" value="5_3_exonuc"/>
    <property type="match status" value="1"/>
</dbReference>
<dbReference type="Proteomes" id="UP000051054">
    <property type="component" value="Unassembled WGS sequence"/>
</dbReference>
<proteinExistence type="inferred from homology"/>
<dbReference type="SMART" id="SM00482">
    <property type="entry name" value="POLAc"/>
    <property type="match status" value="1"/>
</dbReference>
<evidence type="ECO:0000256" key="12">
    <source>
        <dbReference type="ARBA" id="ARBA00022932"/>
    </source>
</evidence>
<keyword evidence="6 17" id="KW-0548">Nucleotidyltransferase</keyword>
<feature type="domain" description="5'-3' exonuclease" evidence="19">
    <location>
        <begin position="3"/>
        <end position="268"/>
    </location>
</feature>
<dbReference type="InterPro" id="IPR054690">
    <property type="entry name" value="DNA_polI_exonuclease"/>
</dbReference>
<protein>
    <recommendedName>
        <fullName evidence="4 16">DNA polymerase I</fullName>
        <ecNumber evidence="3 16">2.7.7.7</ecNumber>
    </recommendedName>
</protein>
<dbReference type="GO" id="GO:0008408">
    <property type="term" value="F:3'-5' exonuclease activity"/>
    <property type="evidence" value="ECO:0007669"/>
    <property type="project" value="InterPro"/>
</dbReference>
<evidence type="ECO:0000256" key="7">
    <source>
        <dbReference type="ARBA" id="ARBA00022705"/>
    </source>
</evidence>
<dbReference type="NCBIfam" id="NF011547">
    <property type="entry name" value="PRK14976.1-4"/>
    <property type="match status" value="1"/>
</dbReference>
<dbReference type="Gene3D" id="1.20.1060.10">
    <property type="entry name" value="Taq DNA Polymerase, Chain T, domain 4"/>
    <property type="match status" value="1"/>
</dbReference>
<keyword evidence="11" id="KW-0269">Exonuclease</keyword>
<dbReference type="PANTHER" id="PTHR10133">
    <property type="entry name" value="DNA POLYMERASE I"/>
    <property type="match status" value="1"/>
</dbReference>
<dbReference type="SMART" id="SM00475">
    <property type="entry name" value="53EXOc"/>
    <property type="match status" value="1"/>
</dbReference>
<dbReference type="InterPro" id="IPR043502">
    <property type="entry name" value="DNA/RNA_pol_sf"/>
</dbReference>
<evidence type="ECO:0000256" key="17">
    <source>
        <dbReference type="RuleBase" id="RU004460"/>
    </source>
</evidence>
<dbReference type="PRINTS" id="PR00868">
    <property type="entry name" value="DNAPOLI"/>
</dbReference>
<dbReference type="CDD" id="cd09898">
    <property type="entry name" value="H3TH_53EXO"/>
    <property type="match status" value="1"/>
</dbReference>
<dbReference type="GO" id="GO:0008409">
    <property type="term" value="F:5'-3' exonuclease activity"/>
    <property type="evidence" value="ECO:0007669"/>
    <property type="project" value="InterPro"/>
</dbReference>
<dbReference type="Gene3D" id="3.30.70.370">
    <property type="match status" value="1"/>
</dbReference>
<feature type="domain" description="DNA-directed DNA polymerase family A palm" evidence="20">
    <location>
        <begin position="644"/>
        <end position="852"/>
    </location>
</feature>
<dbReference type="InterPro" id="IPR002298">
    <property type="entry name" value="DNA_polymerase_A"/>
</dbReference>
<evidence type="ECO:0000256" key="3">
    <source>
        <dbReference type="ARBA" id="ARBA00012417"/>
    </source>
</evidence>
<dbReference type="InterPro" id="IPR012337">
    <property type="entry name" value="RNaseH-like_sf"/>
</dbReference>
<dbReference type="SUPFAM" id="SSF88723">
    <property type="entry name" value="PIN domain-like"/>
    <property type="match status" value="1"/>
</dbReference>
<dbReference type="InterPro" id="IPR036279">
    <property type="entry name" value="5-3_exonuclease_C_sf"/>
</dbReference>
<comment type="catalytic activity">
    <reaction evidence="15 17">
        <text>DNA(n) + a 2'-deoxyribonucleoside 5'-triphosphate = DNA(n+1) + diphosphate</text>
        <dbReference type="Rhea" id="RHEA:22508"/>
        <dbReference type="Rhea" id="RHEA-COMP:17339"/>
        <dbReference type="Rhea" id="RHEA-COMP:17340"/>
        <dbReference type="ChEBI" id="CHEBI:33019"/>
        <dbReference type="ChEBI" id="CHEBI:61560"/>
        <dbReference type="ChEBI" id="CHEBI:173112"/>
        <dbReference type="EC" id="2.7.7.7"/>
    </reaction>
</comment>
<keyword evidence="7 17" id="KW-0235">DNA replication</keyword>
<dbReference type="PANTHER" id="PTHR10133:SF27">
    <property type="entry name" value="DNA POLYMERASE NU"/>
    <property type="match status" value="1"/>
</dbReference>
<keyword evidence="10" id="KW-0378">Hydrolase</keyword>
<name>A0A0R1WNF8_9LACO</name>
<evidence type="ECO:0000256" key="9">
    <source>
        <dbReference type="ARBA" id="ARBA00022763"/>
    </source>
</evidence>
<dbReference type="CDD" id="cd09859">
    <property type="entry name" value="PIN_53EXO"/>
    <property type="match status" value="1"/>
</dbReference>
<keyword evidence="13 17" id="KW-0238">DNA-binding</keyword>
<dbReference type="InterPro" id="IPR001098">
    <property type="entry name" value="DNA-dir_DNA_pol_A_palm_dom"/>
</dbReference>
<dbReference type="SMART" id="SM00279">
    <property type="entry name" value="HhH2"/>
    <property type="match status" value="1"/>
</dbReference>
<keyword evidence="8" id="KW-0540">Nuclease</keyword>
<evidence type="ECO:0000256" key="13">
    <source>
        <dbReference type="ARBA" id="ARBA00023125"/>
    </source>
</evidence>
<dbReference type="NCBIfam" id="TIGR00593">
    <property type="entry name" value="pola"/>
    <property type="match status" value="1"/>
</dbReference>
<evidence type="ECO:0000313" key="21">
    <source>
        <dbReference type="EMBL" id="KRM19434.1"/>
    </source>
</evidence>
<gene>
    <name evidence="17" type="primary">polA</name>
    <name evidence="21" type="ORF">FC40_GL000120</name>
</gene>
<comment type="caution">
    <text evidence="21">The sequence shown here is derived from an EMBL/GenBank/DDBJ whole genome shotgun (WGS) entry which is preliminary data.</text>
</comment>
<dbReference type="EMBL" id="AZGD01000050">
    <property type="protein sequence ID" value="KRM19434.1"/>
    <property type="molecule type" value="Genomic_DNA"/>
</dbReference>
<keyword evidence="12 17" id="KW-0239">DNA-directed DNA polymerase</keyword>
<evidence type="ECO:0000256" key="16">
    <source>
        <dbReference type="NCBIfam" id="TIGR00593"/>
    </source>
</evidence>
<dbReference type="eggNOG" id="COG0749">
    <property type="taxonomic scope" value="Bacteria"/>
</dbReference>
<dbReference type="STRING" id="1423755.FC40_GL000120"/>
<evidence type="ECO:0000259" key="18">
    <source>
        <dbReference type="SMART" id="SM00474"/>
    </source>
</evidence>
<evidence type="ECO:0000256" key="6">
    <source>
        <dbReference type="ARBA" id="ARBA00022695"/>
    </source>
</evidence>
<dbReference type="GO" id="GO:0006261">
    <property type="term" value="P:DNA-templated DNA replication"/>
    <property type="evidence" value="ECO:0007669"/>
    <property type="project" value="UniProtKB-UniRule"/>
</dbReference>
<evidence type="ECO:0000256" key="14">
    <source>
        <dbReference type="ARBA" id="ARBA00023204"/>
    </source>
</evidence>
<comment type="similarity">
    <text evidence="1 17">Belongs to the DNA polymerase type-A family.</text>
</comment>
<dbReference type="FunFam" id="3.40.50.1010:FF:000001">
    <property type="entry name" value="DNA polymerase I"/>
    <property type="match status" value="1"/>
</dbReference>
<dbReference type="SMART" id="SM00474">
    <property type="entry name" value="35EXOc"/>
    <property type="match status" value="1"/>
</dbReference>
<dbReference type="AlphaFoldDB" id="A0A0R1WNF8"/>
<dbReference type="PROSITE" id="PS00447">
    <property type="entry name" value="DNA_POLYMERASE_A"/>
    <property type="match status" value="1"/>
</dbReference>
<dbReference type="InterPro" id="IPR019760">
    <property type="entry name" value="DNA-dir_DNA_pol_A_CS"/>
</dbReference>
<dbReference type="NCBIfam" id="NF004397">
    <property type="entry name" value="PRK05755.1"/>
    <property type="match status" value="1"/>
</dbReference>
<dbReference type="InterPro" id="IPR002562">
    <property type="entry name" value="3'-5'_exonuclease_dom"/>
</dbReference>
<dbReference type="InterPro" id="IPR029060">
    <property type="entry name" value="PIN-like_dom_sf"/>
</dbReference>
<dbReference type="InterPro" id="IPR020045">
    <property type="entry name" value="DNA_polI_H3TH"/>
</dbReference>
<evidence type="ECO:0000256" key="10">
    <source>
        <dbReference type="ARBA" id="ARBA00022801"/>
    </source>
</evidence>
<evidence type="ECO:0000313" key="22">
    <source>
        <dbReference type="Proteomes" id="UP000051054"/>
    </source>
</evidence>
<dbReference type="GO" id="GO:0003677">
    <property type="term" value="F:DNA binding"/>
    <property type="evidence" value="ECO:0007669"/>
    <property type="project" value="UniProtKB-UniRule"/>
</dbReference>
<dbReference type="FunFam" id="1.10.150.20:FF:000003">
    <property type="entry name" value="DNA polymerase I"/>
    <property type="match status" value="1"/>
</dbReference>
<evidence type="ECO:0000256" key="15">
    <source>
        <dbReference type="ARBA" id="ARBA00049244"/>
    </source>
</evidence>
<evidence type="ECO:0000256" key="11">
    <source>
        <dbReference type="ARBA" id="ARBA00022839"/>
    </source>
</evidence>
<reference evidence="21 22" key="1">
    <citation type="journal article" date="2015" name="Genome Announc.">
        <title>Expanding the biotechnology potential of lactobacilli through comparative genomics of 213 strains and associated genera.</title>
        <authorList>
            <person name="Sun Z."/>
            <person name="Harris H.M."/>
            <person name="McCann A."/>
            <person name="Guo C."/>
            <person name="Argimon S."/>
            <person name="Zhang W."/>
            <person name="Yang X."/>
            <person name="Jeffery I.B."/>
            <person name="Cooney J.C."/>
            <person name="Kagawa T.F."/>
            <person name="Liu W."/>
            <person name="Song Y."/>
            <person name="Salvetti E."/>
            <person name="Wrobel A."/>
            <person name="Rasinkangas P."/>
            <person name="Parkhill J."/>
            <person name="Rea M.C."/>
            <person name="O'Sullivan O."/>
            <person name="Ritari J."/>
            <person name="Douillard F.P."/>
            <person name="Paul Ross R."/>
            <person name="Yang R."/>
            <person name="Briner A.E."/>
            <person name="Felis G.E."/>
            <person name="de Vos W.M."/>
            <person name="Barrangou R."/>
            <person name="Klaenhammer T.R."/>
            <person name="Caufield P.W."/>
            <person name="Cui Y."/>
            <person name="Zhang H."/>
            <person name="O'Toole P.W."/>
        </authorList>
    </citation>
    <scope>NUCLEOTIDE SEQUENCE [LARGE SCALE GENOMIC DNA]</scope>
    <source>
        <strain evidence="21 22">DSM 18933</strain>
    </source>
</reference>
<dbReference type="SUPFAM" id="SSF53098">
    <property type="entry name" value="Ribonuclease H-like"/>
    <property type="match status" value="1"/>
</dbReference>
<dbReference type="FunFam" id="1.10.150.20:FF:000002">
    <property type="entry name" value="DNA polymerase I"/>
    <property type="match status" value="1"/>
</dbReference>
<dbReference type="InterPro" id="IPR002421">
    <property type="entry name" value="5-3_exonuclease"/>
</dbReference>
<dbReference type="EC" id="2.7.7.7" evidence="3 16"/>
<dbReference type="Pfam" id="PF22619">
    <property type="entry name" value="DNA_polI_exo1"/>
    <property type="match status" value="1"/>
</dbReference>
<dbReference type="RefSeq" id="WP_025022330.1">
    <property type="nucleotide sequence ID" value="NZ_AZGD01000050.1"/>
</dbReference>
<dbReference type="Pfam" id="PF02739">
    <property type="entry name" value="5_3_exonuc_N"/>
    <property type="match status" value="1"/>
</dbReference>
<dbReference type="Gene3D" id="3.40.50.1010">
    <property type="entry name" value="5'-nuclease"/>
    <property type="match status" value="1"/>
</dbReference>
<dbReference type="InterPro" id="IPR018320">
    <property type="entry name" value="DNA_polymerase_1"/>
</dbReference>
<evidence type="ECO:0000256" key="4">
    <source>
        <dbReference type="ARBA" id="ARBA00020311"/>
    </source>
</evidence>
<dbReference type="Gene3D" id="1.10.150.20">
    <property type="entry name" value="5' to 3' exonuclease, C-terminal subdomain"/>
    <property type="match status" value="2"/>
</dbReference>
<dbReference type="FunFam" id="1.20.1060.10:FF:000001">
    <property type="entry name" value="DNA polymerase I"/>
    <property type="match status" value="1"/>
</dbReference>
<dbReference type="SUPFAM" id="SSF56672">
    <property type="entry name" value="DNA/RNA polymerases"/>
    <property type="match status" value="1"/>
</dbReference>
<organism evidence="21 22">
    <name type="scientific">Ligilactobacillus hayakitensis DSM 18933 = JCM 14209</name>
    <dbReference type="NCBI Taxonomy" id="1423755"/>
    <lineage>
        <taxon>Bacteria</taxon>
        <taxon>Bacillati</taxon>
        <taxon>Bacillota</taxon>
        <taxon>Bacilli</taxon>
        <taxon>Lactobacillales</taxon>
        <taxon>Lactobacillaceae</taxon>
        <taxon>Ligilactobacillus</taxon>
    </lineage>
</organism>